<accession>A0A1Y4R0N0</accession>
<evidence type="ECO:0000259" key="6">
    <source>
        <dbReference type="Pfam" id="PF03755"/>
    </source>
</evidence>
<feature type="domain" description="Endoribonuclease YicC-like C-terminal" evidence="7">
    <location>
        <begin position="172"/>
        <end position="285"/>
    </location>
</feature>
<evidence type="ECO:0000313" key="8">
    <source>
        <dbReference type="EMBL" id="OUQ10292.1"/>
    </source>
</evidence>
<name>A0A1Y4R0N0_9ENTE</name>
<evidence type="ECO:0000259" key="7">
    <source>
        <dbReference type="Pfam" id="PF08340"/>
    </source>
</evidence>
<keyword evidence="3" id="KW-0255">Endonuclease</keyword>
<reference evidence="9" key="1">
    <citation type="submission" date="2017-04" db="EMBL/GenBank/DDBJ databases">
        <title>Function of individual gut microbiota members based on whole genome sequencing of pure cultures obtained from chicken caecum.</title>
        <authorList>
            <person name="Medvecky M."/>
            <person name="Cejkova D."/>
            <person name="Polansky O."/>
            <person name="Karasova D."/>
            <person name="Kubasova T."/>
            <person name="Cizek A."/>
            <person name="Rychlik I."/>
        </authorList>
    </citation>
    <scope>NUCLEOTIDE SEQUENCE [LARGE SCALE GENOMIC DNA]</scope>
    <source>
        <strain evidence="9">An144</strain>
    </source>
</reference>
<dbReference type="PANTHER" id="PTHR30636">
    <property type="entry name" value="UPF0701 PROTEIN YICC"/>
    <property type="match status" value="1"/>
</dbReference>
<evidence type="ECO:0000256" key="1">
    <source>
        <dbReference type="ARBA" id="ARBA00001968"/>
    </source>
</evidence>
<dbReference type="PANTHER" id="PTHR30636:SF3">
    <property type="entry name" value="UPF0701 PROTEIN YICC"/>
    <property type="match status" value="1"/>
</dbReference>
<evidence type="ECO:0000256" key="4">
    <source>
        <dbReference type="ARBA" id="ARBA00022801"/>
    </source>
</evidence>
<evidence type="ECO:0000256" key="2">
    <source>
        <dbReference type="ARBA" id="ARBA00022722"/>
    </source>
</evidence>
<gene>
    <name evidence="8" type="ORF">B5E88_07030</name>
</gene>
<dbReference type="InterPro" id="IPR013551">
    <property type="entry name" value="YicC-like_C"/>
</dbReference>
<dbReference type="GO" id="GO:0016787">
    <property type="term" value="F:hydrolase activity"/>
    <property type="evidence" value="ECO:0007669"/>
    <property type="project" value="UniProtKB-KW"/>
</dbReference>
<comment type="caution">
    <text evidence="8">The sequence shown here is derived from an EMBL/GenBank/DDBJ whole genome shotgun (WGS) entry which is preliminary data.</text>
</comment>
<dbReference type="Pfam" id="PF03755">
    <property type="entry name" value="YicC-like_N"/>
    <property type="match status" value="1"/>
</dbReference>
<dbReference type="NCBIfam" id="TIGR00255">
    <property type="entry name" value="YicC/YloC family endoribonuclease"/>
    <property type="match status" value="1"/>
</dbReference>
<dbReference type="InterPro" id="IPR005229">
    <property type="entry name" value="YicC/YloC-like"/>
</dbReference>
<dbReference type="Proteomes" id="UP000196074">
    <property type="component" value="Unassembled WGS sequence"/>
</dbReference>
<dbReference type="AlphaFoldDB" id="A0A1Y4R0N0"/>
<dbReference type="GO" id="GO:0004521">
    <property type="term" value="F:RNA endonuclease activity"/>
    <property type="evidence" value="ECO:0007669"/>
    <property type="project" value="InterPro"/>
</dbReference>
<evidence type="ECO:0000256" key="5">
    <source>
        <dbReference type="ARBA" id="ARBA00035648"/>
    </source>
</evidence>
<proteinExistence type="inferred from homology"/>
<comment type="cofactor">
    <cofactor evidence="1">
        <name>a divalent metal cation</name>
        <dbReference type="ChEBI" id="CHEBI:60240"/>
    </cofactor>
</comment>
<feature type="domain" description="Endoribonuclease YicC-like N-terminal" evidence="6">
    <location>
        <begin position="2"/>
        <end position="150"/>
    </location>
</feature>
<keyword evidence="4" id="KW-0378">Hydrolase</keyword>
<protein>
    <submittedName>
        <fullName evidence="8">YicC family protein</fullName>
    </submittedName>
</protein>
<keyword evidence="2" id="KW-0540">Nuclease</keyword>
<evidence type="ECO:0000256" key="3">
    <source>
        <dbReference type="ARBA" id="ARBA00022759"/>
    </source>
</evidence>
<organism evidence="8 9">
    <name type="scientific">Enterococcus cecorum</name>
    <dbReference type="NCBI Taxonomy" id="44008"/>
    <lineage>
        <taxon>Bacteria</taxon>
        <taxon>Bacillati</taxon>
        <taxon>Bacillota</taxon>
        <taxon>Bacilli</taxon>
        <taxon>Lactobacillales</taxon>
        <taxon>Enterococcaceae</taxon>
        <taxon>Enterococcus</taxon>
    </lineage>
</organism>
<comment type="similarity">
    <text evidence="5">Belongs to the YicC/YloC family.</text>
</comment>
<dbReference type="Pfam" id="PF08340">
    <property type="entry name" value="YicC-like_C"/>
    <property type="match status" value="1"/>
</dbReference>
<sequence>MMKSMTGFGKASVEDEAYRVNIEIKSVNHRFLDVQLKLPTGMSAFDLAIRKQVSQKLSRGRVELICKLEELQASSKKAKVNHELFTQVMAQLPEVSPENLISQLLLREEFIEVTNQEIATERLQGLVLSALDQALDQLVAKRAQEGEQIYQVLQQQGQEAAIVLTQLAAFQDVYEKEYQARYTKKLQDYLGGVVDQDRLLTELAILLEKGDIHEEMDRLNIHLQTYAATLQKKVPIGRELDFLVQEMNREVNTIGSKTSHVTLKGYVIQLKTILEKIREQIQNVE</sequence>
<dbReference type="EMBL" id="NFLC01000011">
    <property type="protein sequence ID" value="OUQ10292.1"/>
    <property type="molecule type" value="Genomic_DNA"/>
</dbReference>
<evidence type="ECO:0000313" key="9">
    <source>
        <dbReference type="Proteomes" id="UP000196074"/>
    </source>
</evidence>
<dbReference type="InterPro" id="IPR013527">
    <property type="entry name" value="YicC-like_N"/>
</dbReference>